<evidence type="ECO:0000256" key="1">
    <source>
        <dbReference type="SAM" id="MobiDB-lite"/>
    </source>
</evidence>
<protein>
    <submittedName>
        <fullName evidence="2">Uncharacterized protein</fullName>
    </submittedName>
</protein>
<reference evidence="2 3" key="1">
    <citation type="submission" date="2019-03" db="EMBL/GenBank/DDBJ databases">
        <title>First draft genome of Liparis tanakae, snailfish: a comprehensive survey of snailfish specific genes.</title>
        <authorList>
            <person name="Kim W."/>
            <person name="Song I."/>
            <person name="Jeong J.-H."/>
            <person name="Kim D."/>
            <person name="Kim S."/>
            <person name="Ryu S."/>
            <person name="Song J.Y."/>
            <person name="Lee S.K."/>
        </authorList>
    </citation>
    <scope>NUCLEOTIDE SEQUENCE [LARGE SCALE GENOMIC DNA]</scope>
    <source>
        <tissue evidence="2">Muscle</tissue>
    </source>
</reference>
<sequence>MAYPTVMSKMLEPTELDTAISPSPLRATITLVMRTVCSPGGTLRPTIVAHASTTAAGIGYRDDMQHPEHLEASVLQVATQCKLKPRYSRNIHKGGSEEPLPTRVRMKGEAK</sequence>
<evidence type="ECO:0000313" key="2">
    <source>
        <dbReference type="EMBL" id="TNN41136.1"/>
    </source>
</evidence>
<gene>
    <name evidence="2" type="ORF">EYF80_048698</name>
</gene>
<dbReference type="AlphaFoldDB" id="A0A4Z2FIW0"/>
<evidence type="ECO:0000313" key="3">
    <source>
        <dbReference type="Proteomes" id="UP000314294"/>
    </source>
</evidence>
<keyword evidence="3" id="KW-1185">Reference proteome</keyword>
<accession>A0A4Z2FIW0</accession>
<comment type="caution">
    <text evidence="2">The sequence shown here is derived from an EMBL/GenBank/DDBJ whole genome shotgun (WGS) entry which is preliminary data.</text>
</comment>
<dbReference type="Proteomes" id="UP000314294">
    <property type="component" value="Unassembled WGS sequence"/>
</dbReference>
<dbReference type="EMBL" id="SRLO01001132">
    <property type="protein sequence ID" value="TNN41136.1"/>
    <property type="molecule type" value="Genomic_DNA"/>
</dbReference>
<organism evidence="2 3">
    <name type="scientific">Liparis tanakae</name>
    <name type="common">Tanaka's snailfish</name>
    <dbReference type="NCBI Taxonomy" id="230148"/>
    <lineage>
        <taxon>Eukaryota</taxon>
        <taxon>Metazoa</taxon>
        <taxon>Chordata</taxon>
        <taxon>Craniata</taxon>
        <taxon>Vertebrata</taxon>
        <taxon>Euteleostomi</taxon>
        <taxon>Actinopterygii</taxon>
        <taxon>Neopterygii</taxon>
        <taxon>Teleostei</taxon>
        <taxon>Neoteleostei</taxon>
        <taxon>Acanthomorphata</taxon>
        <taxon>Eupercaria</taxon>
        <taxon>Perciformes</taxon>
        <taxon>Cottioidei</taxon>
        <taxon>Cottales</taxon>
        <taxon>Liparidae</taxon>
        <taxon>Liparis</taxon>
    </lineage>
</organism>
<name>A0A4Z2FIW0_9TELE</name>
<proteinExistence type="predicted"/>
<feature type="region of interest" description="Disordered" evidence="1">
    <location>
        <begin position="86"/>
        <end position="111"/>
    </location>
</feature>